<name>A0A6C0B4H5_9ZZZZ</name>
<dbReference type="EMBL" id="MN739068">
    <property type="protein sequence ID" value="QHS86962.1"/>
    <property type="molecule type" value="Genomic_DNA"/>
</dbReference>
<sequence>MTSTQLTNQDLEDNKKYAAAHELSRNHSSWNSKYVMTLRQCTNAETSRDAAMGYLRKGSDGSCFCDMCSKNLGEIHRPACLFGGGRVGNLNDIKIDNSLDDEKTFYSNCIIA</sequence>
<protein>
    <submittedName>
        <fullName evidence="1">Uncharacterized protein</fullName>
    </submittedName>
</protein>
<organism evidence="1">
    <name type="scientific">viral metagenome</name>
    <dbReference type="NCBI Taxonomy" id="1070528"/>
    <lineage>
        <taxon>unclassified sequences</taxon>
        <taxon>metagenomes</taxon>
        <taxon>organismal metagenomes</taxon>
    </lineage>
</organism>
<dbReference type="AlphaFoldDB" id="A0A6C0B4H5"/>
<evidence type="ECO:0000313" key="1">
    <source>
        <dbReference type="EMBL" id="QHS86962.1"/>
    </source>
</evidence>
<accession>A0A6C0B4H5</accession>
<reference evidence="1" key="1">
    <citation type="journal article" date="2020" name="Nature">
        <title>Giant virus diversity and host interactions through global metagenomics.</title>
        <authorList>
            <person name="Schulz F."/>
            <person name="Roux S."/>
            <person name="Paez-Espino D."/>
            <person name="Jungbluth S."/>
            <person name="Walsh D.A."/>
            <person name="Denef V.J."/>
            <person name="McMahon K.D."/>
            <person name="Konstantinidis K.T."/>
            <person name="Eloe-Fadrosh E.A."/>
            <person name="Kyrpides N.C."/>
            <person name="Woyke T."/>
        </authorList>
    </citation>
    <scope>NUCLEOTIDE SEQUENCE</scope>
    <source>
        <strain evidence="1">GVMAG-M-3300009422-16</strain>
    </source>
</reference>
<proteinExistence type="predicted"/>